<proteinExistence type="predicted"/>
<sequence length="100" mass="11536">MRDLFKKGLSVGLGLASASKDQAERVLDELVEKGQLSKEESNNLLKDLRMKGEESQKQFDEKIKRQLKTYLDELEVPTKETAQALEDRIEKLEEQVNKEE</sequence>
<keyword evidence="3" id="KW-1185">Reference proteome</keyword>
<gene>
    <name evidence="2" type="ORF">ACFSW4_08370</name>
</gene>
<dbReference type="InterPro" id="IPR008769">
    <property type="entry name" value="PhaF_PhaI"/>
</dbReference>
<dbReference type="PANTHER" id="PTHR38664">
    <property type="entry name" value="SLR0058 PROTEIN"/>
    <property type="match status" value="1"/>
</dbReference>
<reference evidence="3" key="1">
    <citation type="journal article" date="2019" name="Int. J. Syst. Evol. Microbiol.">
        <title>The Global Catalogue of Microorganisms (GCM) 10K type strain sequencing project: providing services to taxonomists for standard genome sequencing and annotation.</title>
        <authorList>
            <consortium name="The Broad Institute Genomics Platform"/>
            <consortium name="The Broad Institute Genome Sequencing Center for Infectious Disease"/>
            <person name="Wu L."/>
            <person name="Ma J."/>
        </authorList>
    </citation>
    <scope>NUCLEOTIDE SEQUENCE [LARGE SCALE GENOMIC DNA]</scope>
    <source>
        <strain evidence="3">TISTR 1571</strain>
    </source>
</reference>
<dbReference type="Proteomes" id="UP001597452">
    <property type="component" value="Unassembled WGS sequence"/>
</dbReference>
<protein>
    <submittedName>
        <fullName evidence="2">Phasin family protein</fullName>
    </submittedName>
</protein>
<evidence type="ECO:0000256" key="1">
    <source>
        <dbReference type="SAM" id="Coils"/>
    </source>
</evidence>
<accession>A0ABW5QB68</accession>
<dbReference type="EMBL" id="JBHUMZ010000019">
    <property type="protein sequence ID" value="MFD2638875.1"/>
    <property type="molecule type" value="Genomic_DNA"/>
</dbReference>
<evidence type="ECO:0000313" key="3">
    <source>
        <dbReference type="Proteomes" id="UP001597452"/>
    </source>
</evidence>
<feature type="coiled-coil region" evidence="1">
    <location>
        <begin position="20"/>
        <end position="58"/>
    </location>
</feature>
<dbReference type="RefSeq" id="WP_054752841.1">
    <property type="nucleotide sequence ID" value="NZ_JBHUMZ010000019.1"/>
</dbReference>
<keyword evidence="1" id="KW-0175">Coiled coil</keyword>
<comment type="caution">
    <text evidence="2">The sequence shown here is derived from an EMBL/GenBank/DDBJ whole genome shotgun (WGS) entry which is preliminary data.</text>
</comment>
<dbReference type="NCBIfam" id="NF047773">
    <property type="entry name" value="phas_rel_Lepto"/>
    <property type="match status" value="1"/>
</dbReference>
<evidence type="ECO:0000313" key="2">
    <source>
        <dbReference type="EMBL" id="MFD2638875.1"/>
    </source>
</evidence>
<organism evidence="2 3">
    <name type="scientific">Piscibacillus salipiscarius</name>
    <dbReference type="NCBI Taxonomy" id="299480"/>
    <lineage>
        <taxon>Bacteria</taxon>
        <taxon>Bacillati</taxon>
        <taxon>Bacillota</taxon>
        <taxon>Bacilli</taxon>
        <taxon>Bacillales</taxon>
        <taxon>Bacillaceae</taxon>
        <taxon>Piscibacillus</taxon>
    </lineage>
</organism>
<dbReference type="PANTHER" id="PTHR38664:SF1">
    <property type="entry name" value="SLR0058 PROTEIN"/>
    <property type="match status" value="1"/>
</dbReference>
<name>A0ABW5QB68_9BACI</name>